<evidence type="ECO:0000256" key="5">
    <source>
        <dbReference type="ARBA" id="ARBA00022777"/>
    </source>
</evidence>
<evidence type="ECO:0000256" key="1">
    <source>
        <dbReference type="ARBA" id="ARBA00012513"/>
    </source>
</evidence>
<dbReference type="PANTHER" id="PTHR43289:SF6">
    <property type="entry name" value="SERINE_THREONINE-PROTEIN KINASE NEKL-3"/>
    <property type="match status" value="1"/>
</dbReference>
<dbReference type="InterPro" id="IPR011009">
    <property type="entry name" value="Kinase-like_dom_sf"/>
</dbReference>
<evidence type="ECO:0000313" key="9">
    <source>
        <dbReference type="Proteomes" id="UP000657592"/>
    </source>
</evidence>
<dbReference type="SMART" id="SM01260">
    <property type="entry name" value="LANC_like"/>
    <property type="match status" value="1"/>
</dbReference>
<keyword evidence="9" id="KW-1185">Reference proteome</keyword>
<reference evidence="8" key="2">
    <citation type="submission" date="2020-09" db="EMBL/GenBank/DDBJ databases">
        <authorList>
            <person name="Sun Q."/>
            <person name="Zhou Y."/>
        </authorList>
    </citation>
    <scope>NUCLEOTIDE SEQUENCE</scope>
    <source>
        <strain evidence="8">CGMCC 1.15794</strain>
    </source>
</reference>
<dbReference type="NCBIfam" id="NF038151">
    <property type="entry name" value="lanthi_synth_III"/>
    <property type="match status" value="1"/>
</dbReference>
<evidence type="ECO:0000259" key="7">
    <source>
        <dbReference type="PROSITE" id="PS50011"/>
    </source>
</evidence>
<evidence type="ECO:0000313" key="8">
    <source>
        <dbReference type="EMBL" id="GGH51259.1"/>
    </source>
</evidence>
<dbReference type="Proteomes" id="UP000657592">
    <property type="component" value="Unassembled WGS sequence"/>
</dbReference>
<dbReference type="RefSeq" id="WP_188757262.1">
    <property type="nucleotide sequence ID" value="NZ_BMJY01000025.1"/>
</dbReference>
<dbReference type="InterPro" id="IPR057929">
    <property type="entry name" value="RamC_N"/>
</dbReference>
<dbReference type="InterPro" id="IPR053524">
    <property type="entry name" value="Aerial_hyphae_peptide-synth"/>
</dbReference>
<evidence type="ECO:0000256" key="6">
    <source>
        <dbReference type="ARBA" id="ARBA00022840"/>
    </source>
</evidence>
<dbReference type="Gene3D" id="1.50.10.10">
    <property type="match status" value="1"/>
</dbReference>
<dbReference type="PROSITE" id="PS50011">
    <property type="entry name" value="PROTEIN_KINASE_DOM"/>
    <property type="match status" value="1"/>
</dbReference>
<dbReference type="GO" id="GO:0005524">
    <property type="term" value="F:ATP binding"/>
    <property type="evidence" value="ECO:0007669"/>
    <property type="project" value="UniProtKB-KW"/>
</dbReference>
<dbReference type="Pfam" id="PF25816">
    <property type="entry name" value="RamC_N"/>
    <property type="match status" value="1"/>
</dbReference>
<dbReference type="GO" id="GO:0005975">
    <property type="term" value="P:carbohydrate metabolic process"/>
    <property type="evidence" value="ECO:0007669"/>
    <property type="project" value="InterPro"/>
</dbReference>
<dbReference type="InterPro" id="IPR012341">
    <property type="entry name" value="6hp_glycosidase-like_sf"/>
</dbReference>
<name>A0A917MP11_9MICO</name>
<dbReference type="AlphaFoldDB" id="A0A917MP11"/>
<dbReference type="GO" id="GO:0004674">
    <property type="term" value="F:protein serine/threonine kinase activity"/>
    <property type="evidence" value="ECO:0007669"/>
    <property type="project" value="UniProtKB-KW"/>
</dbReference>
<proteinExistence type="predicted"/>
<keyword evidence="3" id="KW-0808">Transferase</keyword>
<keyword evidence="2 8" id="KW-0723">Serine/threonine-protein kinase</keyword>
<sequence>MDPSYAKFARAHPLFYDVPGPSRAAPLAPAEEIDWTGWVRAENEVWVSWRPADTTLPPQGWKIHVAATPETIDRLLREVSAYCGAQEIPFKHLRDREAVRMQNAKDASRGAAGKALTVYPRDDEQLHRVLLDLDARVGGTPAPYVLSDLRWKDGPLFVRYGAFIPDWTRDDDGRLIPVLRAPDGTAHEDRRDAGFMPPPWVAVPGFLQEQQRLLGDGSRPEGFAYQDIRPLHYSNAGGVYTAVDGTGNRVVLKEARPHAGLTPDGRDAVTRLHHEAAQLRALAGPGVVPVREVFELDGHHFLVLEHVEGQSLNQQMTARTPTIRADASPGDYLVYRQWALAIAGEVDAAIRRVHAAGSTHGDLHPGNVLVTPDDRVVLIDFELSRPAGDNARPEFGAAGYVAPDRRGGVDADLYALACIKLALFCPLTVLLPLDPAKLDELLSYARERFALDDAWLDELRGPLTTPPPRGSSRLAQDADAVLRAWDVTSDDGMLGIQVMIGRSLGASADFSRADRAWPGDPAQFPDNAAGLAHGAAGVLHALDACDLGVDPIGVMWLNAAIDEQLADDAPARLGLYDGLAGLAWWARQRGDDCRADALLTRIRAAEPEELGDDLYAGLPGVGLLYLSELARDARLLGPARRIARILRRRRDAAASGDKRGRAGLMWGATGTALFALRLFEVTRDAEHLHLAIDALDADLARCRTAPDGSLQLDDGRRLLPYLAEGSAGIGLVAARLLCHLPDSDRYREVVAGVTAAASTDFTMEPGLFRGRAGLIHVLVAFDRLGVASPRALDALDEHVRALRLHALRHGVGIAFPGSHLLRLSFDLATGSAGVLTALQAYSAHCEGASPVGPASDLIPLLLPDPVPSPAREPAPRTAVRR</sequence>
<keyword evidence="4" id="KW-0547">Nucleotide-binding</keyword>
<dbReference type="SUPFAM" id="SSF158745">
    <property type="entry name" value="LanC-like"/>
    <property type="match status" value="1"/>
</dbReference>
<organism evidence="8 9">
    <name type="scientific">Microbacterium album</name>
    <dbReference type="NCBI Taxonomy" id="2053191"/>
    <lineage>
        <taxon>Bacteria</taxon>
        <taxon>Bacillati</taxon>
        <taxon>Actinomycetota</taxon>
        <taxon>Actinomycetes</taxon>
        <taxon>Micrococcales</taxon>
        <taxon>Microbacteriaceae</taxon>
        <taxon>Microbacterium</taxon>
    </lineage>
</organism>
<comment type="caution">
    <text evidence="8">The sequence shown here is derived from an EMBL/GenBank/DDBJ whole genome shotgun (WGS) entry which is preliminary data.</text>
</comment>
<dbReference type="InterPro" id="IPR000719">
    <property type="entry name" value="Prot_kinase_dom"/>
</dbReference>
<evidence type="ECO:0000256" key="3">
    <source>
        <dbReference type="ARBA" id="ARBA00022679"/>
    </source>
</evidence>
<dbReference type="InterPro" id="IPR007822">
    <property type="entry name" value="LANC-like"/>
</dbReference>
<dbReference type="SUPFAM" id="SSF56112">
    <property type="entry name" value="Protein kinase-like (PK-like)"/>
    <property type="match status" value="1"/>
</dbReference>
<evidence type="ECO:0000256" key="2">
    <source>
        <dbReference type="ARBA" id="ARBA00022527"/>
    </source>
</evidence>
<reference evidence="8" key="1">
    <citation type="journal article" date="2014" name="Int. J. Syst. Evol. Microbiol.">
        <title>Complete genome sequence of Corynebacterium casei LMG S-19264T (=DSM 44701T), isolated from a smear-ripened cheese.</title>
        <authorList>
            <consortium name="US DOE Joint Genome Institute (JGI-PGF)"/>
            <person name="Walter F."/>
            <person name="Albersmeier A."/>
            <person name="Kalinowski J."/>
            <person name="Ruckert C."/>
        </authorList>
    </citation>
    <scope>NUCLEOTIDE SEQUENCE</scope>
    <source>
        <strain evidence="8">CGMCC 1.15794</strain>
    </source>
</reference>
<dbReference type="EC" id="2.7.11.1" evidence="1"/>
<feature type="domain" description="Protein kinase" evidence="7">
    <location>
        <begin position="225"/>
        <end position="482"/>
    </location>
</feature>
<keyword evidence="6" id="KW-0067">ATP-binding</keyword>
<dbReference type="EMBL" id="BMJY01000025">
    <property type="protein sequence ID" value="GGH51259.1"/>
    <property type="molecule type" value="Genomic_DNA"/>
</dbReference>
<evidence type="ECO:0000256" key="4">
    <source>
        <dbReference type="ARBA" id="ARBA00022741"/>
    </source>
</evidence>
<dbReference type="InterPro" id="IPR058053">
    <property type="entry name" value="RamC_C"/>
</dbReference>
<accession>A0A917MP11</accession>
<dbReference type="Pfam" id="PF00069">
    <property type="entry name" value="Pkinase"/>
    <property type="match status" value="1"/>
</dbReference>
<dbReference type="GO" id="GO:0031179">
    <property type="term" value="P:peptide modification"/>
    <property type="evidence" value="ECO:0007669"/>
    <property type="project" value="InterPro"/>
</dbReference>
<dbReference type="SMART" id="SM00220">
    <property type="entry name" value="S_TKc"/>
    <property type="match status" value="1"/>
</dbReference>
<dbReference type="PANTHER" id="PTHR43289">
    <property type="entry name" value="MITOGEN-ACTIVATED PROTEIN KINASE KINASE KINASE 20-RELATED"/>
    <property type="match status" value="1"/>
</dbReference>
<dbReference type="Gene3D" id="1.10.510.10">
    <property type="entry name" value="Transferase(Phosphotransferase) domain 1"/>
    <property type="match status" value="1"/>
</dbReference>
<protein>
    <recommendedName>
        <fullName evidence="1">non-specific serine/threonine protein kinase</fullName>
        <ecNumber evidence="1">2.7.11.1</ecNumber>
    </recommendedName>
</protein>
<dbReference type="CDD" id="cd04791">
    <property type="entry name" value="LanC_SerThrkinase"/>
    <property type="match status" value="1"/>
</dbReference>
<gene>
    <name evidence="8" type="ORF">GCM10010921_30570</name>
</gene>
<keyword evidence="5 8" id="KW-0418">Kinase</keyword>